<dbReference type="PANTHER" id="PTHR34309">
    <property type="entry name" value="SLR1406 PROTEIN"/>
    <property type="match status" value="1"/>
</dbReference>
<organism evidence="2 3">
    <name type="scientific">Massilia atriviolacea</name>
    <dbReference type="NCBI Taxonomy" id="2495579"/>
    <lineage>
        <taxon>Bacteria</taxon>
        <taxon>Pseudomonadati</taxon>
        <taxon>Pseudomonadota</taxon>
        <taxon>Betaproteobacteria</taxon>
        <taxon>Burkholderiales</taxon>
        <taxon>Oxalobacteraceae</taxon>
        <taxon>Telluria group</taxon>
        <taxon>Massilia</taxon>
    </lineage>
</organism>
<feature type="chain" id="PRO_5019132128" evidence="1">
    <location>
        <begin position="22"/>
        <end position="163"/>
    </location>
</feature>
<name>A0A430HSX4_9BURK</name>
<feature type="signal peptide" evidence="1">
    <location>
        <begin position="1"/>
        <end position="21"/>
    </location>
</feature>
<dbReference type="OrthoDB" id="70242at2"/>
<keyword evidence="3" id="KW-1185">Reference proteome</keyword>
<evidence type="ECO:0000313" key="2">
    <source>
        <dbReference type="EMBL" id="RSZ60579.1"/>
    </source>
</evidence>
<comment type="caution">
    <text evidence="2">The sequence shown here is derived from an EMBL/GenBank/DDBJ whole genome shotgun (WGS) entry which is preliminary data.</text>
</comment>
<accession>A0A430HSX4</accession>
<dbReference type="SUPFAM" id="SSF143744">
    <property type="entry name" value="GlcG-like"/>
    <property type="match status" value="1"/>
</dbReference>
<dbReference type="EMBL" id="RXLQ01000001">
    <property type="protein sequence ID" value="RSZ60579.1"/>
    <property type="molecule type" value="Genomic_DNA"/>
</dbReference>
<keyword evidence="1" id="KW-0732">Signal</keyword>
<dbReference type="InterPro" id="IPR052517">
    <property type="entry name" value="GlcG_carb_metab_protein"/>
</dbReference>
<dbReference type="RefSeq" id="WP_126071963.1">
    <property type="nucleotide sequence ID" value="NZ_CP051166.1"/>
</dbReference>
<dbReference type="Gene3D" id="3.30.450.150">
    <property type="entry name" value="Haem-degrading domain"/>
    <property type="match status" value="1"/>
</dbReference>
<dbReference type="Pfam" id="PF03928">
    <property type="entry name" value="HbpS-like"/>
    <property type="match status" value="1"/>
</dbReference>
<reference evidence="2 3" key="1">
    <citation type="submission" date="2018-12" db="EMBL/GenBank/DDBJ databases">
        <authorList>
            <person name="Yang E."/>
        </authorList>
    </citation>
    <scope>NUCLEOTIDE SEQUENCE [LARGE SCALE GENOMIC DNA]</scope>
    <source>
        <strain evidence="2 3">SOD</strain>
    </source>
</reference>
<evidence type="ECO:0000313" key="3">
    <source>
        <dbReference type="Proteomes" id="UP000278085"/>
    </source>
</evidence>
<dbReference type="Proteomes" id="UP000278085">
    <property type="component" value="Unassembled WGS sequence"/>
</dbReference>
<dbReference type="InterPro" id="IPR038084">
    <property type="entry name" value="PduO/GlcC-like_sf"/>
</dbReference>
<protein>
    <submittedName>
        <fullName evidence="2">Heme-binding protein</fullName>
    </submittedName>
</protein>
<proteinExistence type="predicted"/>
<dbReference type="AlphaFoldDB" id="A0A430HSX4"/>
<sequence>MALRPVSMMFPLLLAAGGAAAAPLLRPELSLALAGELVDATLAACQAQGRGAAVAVVDRGGNLVALKRADGVGPHNTLAAQRKAYTALSARTPTRVLAERARTQPDTANLTTLPELLLLGGGLPIMSGNEAIGGIGVAGAGGAAMDESCAARAIDALASKLSF</sequence>
<dbReference type="InterPro" id="IPR005624">
    <property type="entry name" value="PduO/GlcC-like"/>
</dbReference>
<evidence type="ECO:0000256" key="1">
    <source>
        <dbReference type="SAM" id="SignalP"/>
    </source>
</evidence>
<dbReference type="PANTHER" id="PTHR34309:SF10">
    <property type="entry name" value="SLR1406 PROTEIN"/>
    <property type="match status" value="1"/>
</dbReference>
<gene>
    <name evidence="2" type="ORF">EJB06_00040</name>
</gene>